<sequence>MKSSLFALFLLFSILTTYAQTQIEDTSKESEISTNLLDLVIAGTLNVNYERLYDNNQSLYIGANFFDSYAYYDVGYIDKTTAMSLNAAYLVYFSKHKDHAGFFFFPQLKARTGEISVDDGYYYYNDGFSESYVEDKYTYDVSGISAGFGIGHKWMFSNKFTLTLKGDVARNLGNFDTDYLSNVELRFGVNFGYRF</sequence>
<feature type="chain" id="PRO_5045951674" evidence="1">
    <location>
        <begin position="20"/>
        <end position="195"/>
    </location>
</feature>
<protein>
    <submittedName>
        <fullName evidence="2">DUF3575 domain-containing protein</fullName>
    </submittedName>
</protein>
<keyword evidence="3" id="KW-1185">Reference proteome</keyword>
<evidence type="ECO:0000313" key="3">
    <source>
        <dbReference type="Proteomes" id="UP000611215"/>
    </source>
</evidence>
<comment type="caution">
    <text evidence="2">The sequence shown here is derived from an EMBL/GenBank/DDBJ whole genome shotgun (WGS) entry which is preliminary data.</text>
</comment>
<dbReference type="Proteomes" id="UP000611215">
    <property type="component" value="Unassembled WGS sequence"/>
</dbReference>
<dbReference type="EMBL" id="JADOET010000001">
    <property type="protein sequence ID" value="MBF8148833.1"/>
    <property type="molecule type" value="Genomic_DNA"/>
</dbReference>
<evidence type="ECO:0000256" key="1">
    <source>
        <dbReference type="SAM" id="SignalP"/>
    </source>
</evidence>
<dbReference type="RefSeq" id="WP_195870100.1">
    <property type="nucleotide sequence ID" value="NZ_JADOET010000001.1"/>
</dbReference>
<evidence type="ECO:0000313" key="2">
    <source>
        <dbReference type="EMBL" id="MBF8148833.1"/>
    </source>
</evidence>
<keyword evidence="1" id="KW-0732">Signal</keyword>
<name>A0ABS0EF03_9FLAO</name>
<accession>A0ABS0EF03</accession>
<organism evidence="2 3">
    <name type="scientific">Winogradskyella marina</name>
    <dbReference type="NCBI Taxonomy" id="2785530"/>
    <lineage>
        <taxon>Bacteria</taxon>
        <taxon>Pseudomonadati</taxon>
        <taxon>Bacteroidota</taxon>
        <taxon>Flavobacteriia</taxon>
        <taxon>Flavobacteriales</taxon>
        <taxon>Flavobacteriaceae</taxon>
        <taxon>Winogradskyella</taxon>
    </lineage>
</organism>
<proteinExistence type="predicted"/>
<reference evidence="2 3" key="1">
    <citation type="submission" date="2020-11" db="EMBL/GenBank/DDBJ databases">
        <title>Winogradskyella marina sp. nov., isolated from marine sediment.</title>
        <authorList>
            <person name="Bo J."/>
            <person name="Wang S."/>
            <person name="Song X."/>
            <person name="Du Z."/>
        </authorList>
    </citation>
    <scope>NUCLEOTIDE SEQUENCE [LARGE SCALE GENOMIC DNA]</scope>
    <source>
        <strain evidence="2 3">F6397</strain>
    </source>
</reference>
<gene>
    <name evidence="2" type="ORF">ITJ86_02930</name>
</gene>
<feature type="signal peptide" evidence="1">
    <location>
        <begin position="1"/>
        <end position="19"/>
    </location>
</feature>